<feature type="compositionally biased region" description="Basic residues" evidence="1">
    <location>
        <begin position="323"/>
        <end position="333"/>
    </location>
</feature>
<dbReference type="PANTHER" id="PTHR34239">
    <property type="entry name" value="APPLE DOMAIN-CONTAINING PROTEIN"/>
    <property type="match status" value="1"/>
</dbReference>
<name>A0AAW2F7N2_9HYME</name>
<feature type="region of interest" description="Disordered" evidence="1">
    <location>
        <begin position="1"/>
        <end position="29"/>
    </location>
</feature>
<sequence length="353" mass="40087">MGKKRSRSRSRSRSRESRRRKEKHWKKIQTQVDNLTKVVESLVNVQQEQVLRVNSLENPARATTTPEAEKNKKNPENISSESPEVPKESVENDTKTPTEPESAKGSVFKVLGLDPDEGKLKSVKFHPQINDTWGKWKIEGLPEKNKKDILESYKRKGEFYTEAPKLNLEIVPLLSDIAKKRDEHFAETQSCVGTALCALGAAVSLLLDQPEEGIDEDLLTDYISHAGQILADVFYQQSVARKSYITPQLNKNIKPLVDTMLSNEWLYGDDLKDKVKDVKEIETACSSIKEKPAAKPSTKTQSQGNGRRSPADYRPVGYNQRFRPVRFRSRTQRSYHQQQSKTSKTTSQSSSKK</sequence>
<dbReference type="PANTHER" id="PTHR34239:SF2">
    <property type="entry name" value="TRANSPOSABLE ELEMENT P TRANSPOSASE_THAP9 CONSERVED DOMAIN-CONTAINING PROTEIN"/>
    <property type="match status" value="1"/>
</dbReference>
<feature type="compositionally biased region" description="Polar residues" evidence="1">
    <location>
        <begin position="297"/>
        <end position="306"/>
    </location>
</feature>
<feature type="compositionally biased region" description="Low complexity" evidence="1">
    <location>
        <begin position="337"/>
        <end position="353"/>
    </location>
</feature>
<accession>A0AAW2F7N2</accession>
<gene>
    <name evidence="2" type="ORF">PUN28_012765</name>
</gene>
<protein>
    <submittedName>
        <fullName evidence="2">Uncharacterized protein</fullName>
    </submittedName>
</protein>
<proteinExistence type="predicted"/>
<evidence type="ECO:0000313" key="3">
    <source>
        <dbReference type="Proteomes" id="UP001430953"/>
    </source>
</evidence>
<feature type="compositionally biased region" description="Basic and acidic residues" evidence="1">
    <location>
        <begin position="84"/>
        <end position="102"/>
    </location>
</feature>
<feature type="compositionally biased region" description="Basic residues" evidence="1">
    <location>
        <begin position="1"/>
        <end position="27"/>
    </location>
</feature>
<feature type="region of interest" description="Disordered" evidence="1">
    <location>
        <begin position="48"/>
        <end position="107"/>
    </location>
</feature>
<feature type="compositionally biased region" description="Polar residues" evidence="1">
    <location>
        <begin position="55"/>
        <end position="66"/>
    </location>
</feature>
<evidence type="ECO:0000256" key="1">
    <source>
        <dbReference type="SAM" id="MobiDB-lite"/>
    </source>
</evidence>
<organism evidence="2 3">
    <name type="scientific">Cardiocondyla obscurior</name>
    <dbReference type="NCBI Taxonomy" id="286306"/>
    <lineage>
        <taxon>Eukaryota</taxon>
        <taxon>Metazoa</taxon>
        <taxon>Ecdysozoa</taxon>
        <taxon>Arthropoda</taxon>
        <taxon>Hexapoda</taxon>
        <taxon>Insecta</taxon>
        <taxon>Pterygota</taxon>
        <taxon>Neoptera</taxon>
        <taxon>Endopterygota</taxon>
        <taxon>Hymenoptera</taxon>
        <taxon>Apocrita</taxon>
        <taxon>Aculeata</taxon>
        <taxon>Formicoidea</taxon>
        <taxon>Formicidae</taxon>
        <taxon>Myrmicinae</taxon>
        <taxon>Cardiocondyla</taxon>
    </lineage>
</organism>
<keyword evidence="3" id="KW-1185">Reference proteome</keyword>
<comment type="caution">
    <text evidence="2">The sequence shown here is derived from an EMBL/GenBank/DDBJ whole genome shotgun (WGS) entry which is preliminary data.</text>
</comment>
<dbReference type="EMBL" id="JADYXP020000013">
    <property type="protein sequence ID" value="KAL0110929.1"/>
    <property type="molecule type" value="Genomic_DNA"/>
</dbReference>
<dbReference type="Proteomes" id="UP001430953">
    <property type="component" value="Unassembled WGS sequence"/>
</dbReference>
<reference evidence="2 3" key="1">
    <citation type="submission" date="2023-03" db="EMBL/GenBank/DDBJ databases">
        <title>High recombination rates correlate with genetic variation in Cardiocondyla obscurior ants.</title>
        <authorList>
            <person name="Errbii M."/>
        </authorList>
    </citation>
    <scope>NUCLEOTIDE SEQUENCE [LARGE SCALE GENOMIC DNA]</scope>
    <source>
        <strain evidence="2">Alpha-2009</strain>
        <tissue evidence="2">Whole body</tissue>
    </source>
</reference>
<evidence type="ECO:0000313" key="2">
    <source>
        <dbReference type="EMBL" id="KAL0110929.1"/>
    </source>
</evidence>
<feature type="region of interest" description="Disordered" evidence="1">
    <location>
        <begin position="287"/>
        <end position="353"/>
    </location>
</feature>
<dbReference type="AlphaFoldDB" id="A0AAW2F7N2"/>